<keyword evidence="1" id="KW-0813">Transport</keyword>
<sequence>MNSPQKLNKLKAMKSVFVVPLFALILVSFSTKQTLSSTPSFTIINTLNIIELVIDKSTTDDQLIKFKTDLAKENFDISYTTVRNKNGEIKNISIEVSGGNKKNGEVSSRYKSTSDNDTIDPIYIIIDTTKNSILIRNSSISSNITDIKQLKSDNNKQVSIQTSSTNDYDIKISEEESNSFMFVSNDSNKSPLYYIDGIKSDAATVKNLNESSIESMNVLKGVSAIKKYGEEAAHGVVEIQTKK</sequence>
<keyword evidence="3" id="KW-1185">Reference proteome</keyword>
<evidence type="ECO:0000313" key="3">
    <source>
        <dbReference type="Proteomes" id="UP000092164"/>
    </source>
</evidence>
<name>A0A1B7Z1I5_9FLAO</name>
<dbReference type="KEGG" id="mart:BTR34_12985"/>
<keyword evidence="1" id="KW-0812">Transmembrane</keyword>
<keyword evidence="1" id="KW-1134">Transmembrane beta strand</keyword>
<dbReference type="Proteomes" id="UP000092164">
    <property type="component" value="Unassembled WGS sequence"/>
</dbReference>
<dbReference type="PROSITE" id="PS52016">
    <property type="entry name" value="TONB_DEPENDENT_REC_3"/>
    <property type="match status" value="1"/>
</dbReference>
<evidence type="ECO:0000256" key="1">
    <source>
        <dbReference type="PROSITE-ProRule" id="PRU01360"/>
    </source>
</evidence>
<comment type="subcellular location">
    <subcellularLocation>
        <location evidence="1">Cell outer membrane</location>
        <topology evidence="1">Multi-pass membrane protein</topology>
    </subcellularLocation>
</comment>
<comment type="caution">
    <text evidence="2">The sequence shown here is derived from an EMBL/GenBank/DDBJ whole genome shotgun (WGS) entry which is preliminary data.</text>
</comment>
<dbReference type="Gene3D" id="2.170.130.10">
    <property type="entry name" value="TonB-dependent receptor, plug domain"/>
    <property type="match status" value="1"/>
</dbReference>
<gene>
    <name evidence="2" type="ORF">A9200_08875</name>
</gene>
<dbReference type="OrthoDB" id="1522859at2"/>
<protein>
    <submittedName>
        <fullName evidence="2">Uncharacterized protein</fullName>
    </submittedName>
</protein>
<dbReference type="AlphaFoldDB" id="A0A1B7Z1I5"/>
<dbReference type="GO" id="GO:0009279">
    <property type="term" value="C:cell outer membrane"/>
    <property type="evidence" value="ECO:0007669"/>
    <property type="project" value="UniProtKB-SubCell"/>
</dbReference>
<dbReference type="STRING" id="1836467.BTR34_12985"/>
<dbReference type="InterPro" id="IPR037066">
    <property type="entry name" value="Plug_dom_sf"/>
</dbReference>
<dbReference type="EMBL" id="LZFP01000045">
    <property type="protein sequence ID" value="OBR36526.1"/>
    <property type="molecule type" value="Genomic_DNA"/>
</dbReference>
<keyword evidence="1" id="KW-0472">Membrane</keyword>
<dbReference type="SUPFAM" id="SSF56935">
    <property type="entry name" value="Porins"/>
    <property type="match status" value="1"/>
</dbReference>
<proteinExistence type="inferred from homology"/>
<evidence type="ECO:0000313" key="2">
    <source>
        <dbReference type="EMBL" id="OBR36526.1"/>
    </source>
</evidence>
<organism evidence="2 3">
    <name type="scientific">Maribacter hydrothermalis</name>
    <dbReference type="NCBI Taxonomy" id="1836467"/>
    <lineage>
        <taxon>Bacteria</taxon>
        <taxon>Pseudomonadati</taxon>
        <taxon>Bacteroidota</taxon>
        <taxon>Flavobacteriia</taxon>
        <taxon>Flavobacteriales</taxon>
        <taxon>Flavobacteriaceae</taxon>
        <taxon>Maribacter</taxon>
    </lineage>
</organism>
<reference evidence="3" key="1">
    <citation type="submission" date="2016-06" db="EMBL/GenBank/DDBJ databases">
        <authorList>
            <person name="Zhan P."/>
        </authorList>
    </citation>
    <scope>NUCLEOTIDE SEQUENCE [LARGE SCALE GENOMIC DNA]</scope>
    <source>
        <strain evidence="3">T28</strain>
    </source>
</reference>
<dbReference type="InterPro" id="IPR039426">
    <property type="entry name" value="TonB-dep_rcpt-like"/>
</dbReference>
<accession>A0A1B7Z1I5</accession>
<dbReference type="RefSeq" id="WP_068486095.1">
    <property type="nucleotide sequence ID" value="NZ_CP018760.1"/>
</dbReference>
<comment type="similarity">
    <text evidence="1">Belongs to the TonB-dependent receptor family.</text>
</comment>
<keyword evidence="1" id="KW-0998">Cell outer membrane</keyword>